<feature type="compositionally biased region" description="Acidic residues" evidence="1">
    <location>
        <begin position="540"/>
        <end position="549"/>
    </location>
</feature>
<feature type="compositionally biased region" description="Acidic residues" evidence="1">
    <location>
        <begin position="503"/>
        <end position="517"/>
    </location>
</feature>
<protein>
    <recommendedName>
        <fullName evidence="2">AMP-dependent synthetase/ligase domain-containing protein</fullName>
    </recommendedName>
</protein>
<name>A0A1F2WMH1_9ACTN</name>
<organism evidence="3 4">
    <name type="scientific">Candidatus Solincola sediminis</name>
    <dbReference type="NCBI Taxonomy" id="1797199"/>
    <lineage>
        <taxon>Bacteria</taxon>
        <taxon>Bacillati</taxon>
        <taxon>Actinomycetota</taxon>
        <taxon>Candidatus Geothermincolia</taxon>
        <taxon>Candidatus Geothermincolales</taxon>
        <taxon>Candidatus Geothermincolaceae</taxon>
        <taxon>Candidatus Solincola</taxon>
    </lineage>
</organism>
<dbReference type="AlphaFoldDB" id="A0A1F2WMH1"/>
<dbReference type="Gene3D" id="3.40.50.12780">
    <property type="entry name" value="N-terminal domain of ligase-like"/>
    <property type="match status" value="1"/>
</dbReference>
<comment type="caution">
    <text evidence="3">The sequence shown here is derived from an EMBL/GenBank/DDBJ whole genome shotgun (WGS) entry which is preliminary data.</text>
</comment>
<feature type="domain" description="AMP-dependent synthetase/ligase" evidence="2">
    <location>
        <begin position="126"/>
        <end position="335"/>
    </location>
</feature>
<gene>
    <name evidence="3" type="ORF">A2Y75_12470</name>
</gene>
<dbReference type="PANTHER" id="PTHR43845">
    <property type="entry name" value="BLR5969 PROTEIN"/>
    <property type="match status" value="1"/>
</dbReference>
<dbReference type="STRING" id="1797197.A2Y75_12470"/>
<accession>A0A1F2WMH1</accession>
<feature type="compositionally biased region" description="Basic and acidic residues" evidence="1">
    <location>
        <begin position="570"/>
        <end position="585"/>
    </location>
</feature>
<evidence type="ECO:0000313" key="3">
    <source>
        <dbReference type="EMBL" id="OFW58032.1"/>
    </source>
</evidence>
<dbReference type="Pfam" id="PF00501">
    <property type="entry name" value="AMP-binding"/>
    <property type="match status" value="1"/>
</dbReference>
<dbReference type="PANTHER" id="PTHR43845:SF1">
    <property type="entry name" value="BLR5969 PROTEIN"/>
    <property type="match status" value="1"/>
</dbReference>
<reference evidence="3 4" key="1">
    <citation type="journal article" date="2016" name="Nat. Commun.">
        <title>Thousands of microbial genomes shed light on interconnected biogeochemical processes in an aquifer system.</title>
        <authorList>
            <person name="Anantharaman K."/>
            <person name="Brown C.T."/>
            <person name="Hug L.A."/>
            <person name="Sharon I."/>
            <person name="Castelle C.J."/>
            <person name="Probst A.J."/>
            <person name="Thomas B.C."/>
            <person name="Singh A."/>
            <person name="Wilkins M.J."/>
            <person name="Karaoz U."/>
            <person name="Brodie E.L."/>
            <person name="Williams K.H."/>
            <person name="Hubbard S.S."/>
            <person name="Banfield J.F."/>
        </authorList>
    </citation>
    <scope>NUCLEOTIDE SEQUENCE [LARGE SCALE GENOMIC DNA]</scope>
</reference>
<proteinExistence type="predicted"/>
<sequence length="585" mass="66067">MAKTLWDHLPAKQYLAAQDQHLVRYLREQVYPYSPYYHELFDYQKIKPGILHNVKDISCLPFTTKADIAPLAENPDLPRSLILQPTPELHSQTRFGLRAKQRFLQLTRGKAGYGDMMYSEYLPVHLHFTIGRTALPTPISYTQFDLLRMREAGRRLFELLELKRKDMLINAFPFGPHLAYWMTYFAAEGAGVPALHSGGGRILGTSRVLDAIELLQGTVLTATPTYAYHLLRLAVQEGRDLSTLHTVIVGGERLPGGLKERMLELLEKGGADDVAIASTYGFTEGRVAWSECRASALSREKSSGYHLFPDMEIMEVVDPGTGKRMGEGEDGEIVYTSLEWRGSVLLRFRTGDLVKEGIDFSPCPYCGRSVPRLASEITRSSDHKEFELTKLKGTLVDLNAYYPLLSGHKDILEWQLEIRKHNDDPFDLDEIVLHVTPSEGISKKYLEKELSDLLQRETEVAPTKIVFHTLTKLLQRLGLETEGLEKRFVDERPPIPEAKIVVEETEVETTEPEETEETPEREIQTETAGEEESEAKAELEAVEDVENIESEGPVQTELESEDASELPEPGEPRPIDTSDDTKDLE</sequence>
<dbReference type="Proteomes" id="UP000177876">
    <property type="component" value="Unassembled WGS sequence"/>
</dbReference>
<dbReference type="InterPro" id="IPR042099">
    <property type="entry name" value="ANL_N_sf"/>
</dbReference>
<evidence type="ECO:0000256" key="1">
    <source>
        <dbReference type="SAM" id="MobiDB-lite"/>
    </source>
</evidence>
<dbReference type="EMBL" id="MELK01000028">
    <property type="protein sequence ID" value="OFW58032.1"/>
    <property type="molecule type" value="Genomic_DNA"/>
</dbReference>
<evidence type="ECO:0000313" key="4">
    <source>
        <dbReference type="Proteomes" id="UP000177876"/>
    </source>
</evidence>
<feature type="region of interest" description="Disordered" evidence="1">
    <location>
        <begin position="503"/>
        <end position="585"/>
    </location>
</feature>
<dbReference type="InterPro" id="IPR000873">
    <property type="entry name" value="AMP-dep_synth/lig_dom"/>
</dbReference>
<evidence type="ECO:0000259" key="2">
    <source>
        <dbReference type="Pfam" id="PF00501"/>
    </source>
</evidence>
<dbReference type="SUPFAM" id="SSF56801">
    <property type="entry name" value="Acetyl-CoA synthetase-like"/>
    <property type="match status" value="1"/>
</dbReference>